<reference evidence="2" key="1">
    <citation type="submission" date="2021-06" db="EMBL/GenBank/DDBJ databases">
        <authorList>
            <person name="Hodson N. C."/>
            <person name="Mongue J. A."/>
            <person name="Jaron S. K."/>
        </authorList>
    </citation>
    <scope>NUCLEOTIDE SEQUENCE</scope>
</reference>
<dbReference type="Proteomes" id="UP000708208">
    <property type="component" value="Unassembled WGS sequence"/>
</dbReference>
<dbReference type="EMBL" id="CAJVCH010070788">
    <property type="protein sequence ID" value="CAG7720456.1"/>
    <property type="molecule type" value="Genomic_DNA"/>
</dbReference>
<evidence type="ECO:0000313" key="3">
    <source>
        <dbReference type="Proteomes" id="UP000708208"/>
    </source>
</evidence>
<feature type="region of interest" description="Disordered" evidence="1">
    <location>
        <begin position="389"/>
        <end position="410"/>
    </location>
</feature>
<feature type="region of interest" description="Disordered" evidence="1">
    <location>
        <begin position="1"/>
        <end position="45"/>
    </location>
</feature>
<dbReference type="AlphaFoldDB" id="A0A8J2JHU0"/>
<keyword evidence="3" id="KW-1185">Reference proteome</keyword>
<evidence type="ECO:0000313" key="2">
    <source>
        <dbReference type="EMBL" id="CAG7720456.1"/>
    </source>
</evidence>
<organism evidence="2 3">
    <name type="scientific">Allacma fusca</name>
    <dbReference type="NCBI Taxonomy" id="39272"/>
    <lineage>
        <taxon>Eukaryota</taxon>
        <taxon>Metazoa</taxon>
        <taxon>Ecdysozoa</taxon>
        <taxon>Arthropoda</taxon>
        <taxon>Hexapoda</taxon>
        <taxon>Collembola</taxon>
        <taxon>Symphypleona</taxon>
        <taxon>Sminthuridae</taxon>
        <taxon>Allacma</taxon>
    </lineage>
</organism>
<feature type="compositionally biased region" description="Polar residues" evidence="1">
    <location>
        <begin position="431"/>
        <end position="460"/>
    </location>
</feature>
<name>A0A8J2JHU0_9HEXA</name>
<evidence type="ECO:0000256" key="1">
    <source>
        <dbReference type="SAM" id="MobiDB-lite"/>
    </source>
</evidence>
<feature type="compositionally biased region" description="Polar residues" evidence="1">
    <location>
        <begin position="31"/>
        <end position="45"/>
    </location>
</feature>
<gene>
    <name evidence="2" type="ORF">AFUS01_LOCUS9732</name>
</gene>
<proteinExistence type="predicted"/>
<protein>
    <submittedName>
        <fullName evidence="2">Uncharacterized protein</fullName>
    </submittedName>
</protein>
<dbReference type="OrthoDB" id="8293247at2759"/>
<accession>A0A8J2JHU0</accession>
<feature type="compositionally biased region" description="Polar residues" evidence="1">
    <location>
        <begin position="473"/>
        <end position="493"/>
    </location>
</feature>
<sequence>MEQENSHGSVHSFFSDHSQANKEPVYEDMDQQTPSDEGIGTQQYSRPFEPELFKDTTNENVYAIFLKTWDWNEEIQSEVKKNFEKQKDKIENATKVACEAKGIGIYVNSKLSDLATQAHNNLKEAGAWVDELKEKLRSTRIALIETNSMTKENTSELQKISETINKICQETKKRDEGCAHFVEEINNIKEKLRRTSLGGGSKFKSLAIDAGSIKNAGIIFTDDQLHFPHEFLDEFDAYFSETNAAERHKILAFKGVIDTKTRKSFLETVRNVQNYRELKNKFLDFYWDRRAQNEAMKACRYDFAYAEDLKDMANKMARWAKSLRNHRHRSEDEIIDILIGKTPESHQPSLREEGQTMDQFLEKLANLSKMQHDPENEVPIMFRRNYKRKFNDPPVPAPANNPRYTNKGTPSNEQLLAIYNLISQKAIPKNFNENTTNNYQPAQNEKSPTRYPPSSSNLPATTYPPRDKPEQKTILQNPNQVKNPNMTMSNPTSKPFGIDKNGNLTINRFKPKMQSNAPAAAVQAVEFDQDLDEYVVDQPPPDDLTDQVATCNMLNTIFADAPEELDLQTITAALQLMTTTPSDEEENSASGNESH</sequence>
<comment type="caution">
    <text evidence="2">The sequence shown here is derived from an EMBL/GenBank/DDBJ whole genome shotgun (WGS) entry which is preliminary data.</text>
</comment>
<feature type="region of interest" description="Disordered" evidence="1">
    <location>
        <begin position="431"/>
        <end position="497"/>
    </location>
</feature>